<keyword evidence="1" id="KW-0472">Membrane</keyword>
<comment type="caution">
    <text evidence="2">The sequence shown here is derived from an EMBL/GenBank/DDBJ whole genome shotgun (WGS) entry which is preliminary data.</text>
</comment>
<organism evidence="2">
    <name type="scientific">Acidithiobacillus sulfuriphilus</name>
    <dbReference type="NCBI Taxonomy" id="1867749"/>
    <lineage>
        <taxon>Bacteria</taxon>
        <taxon>Pseudomonadati</taxon>
        <taxon>Pseudomonadota</taxon>
        <taxon>Acidithiobacillia</taxon>
        <taxon>Acidithiobacillales</taxon>
        <taxon>Acidithiobacillaceae</taxon>
        <taxon>Acidithiobacillus</taxon>
    </lineage>
</organism>
<protein>
    <submittedName>
        <fullName evidence="2">Uncharacterized protein</fullName>
    </submittedName>
</protein>
<evidence type="ECO:0000313" key="2">
    <source>
        <dbReference type="EMBL" id="RNF64280.1"/>
    </source>
</evidence>
<accession>A0A3M8RDD9</accession>
<evidence type="ECO:0000256" key="1">
    <source>
        <dbReference type="SAM" id="Phobius"/>
    </source>
</evidence>
<dbReference type="RefSeq" id="WP_123103100.1">
    <property type="nucleotide sequence ID" value="NZ_CP127527.1"/>
</dbReference>
<feature type="transmembrane region" description="Helical" evidence="1">
    <location>
        <begin position="12"/>
        <end position="32"/>
    </location>
</feature>
<dbReference type="EMBL" id="RIZI01000151">
    <property type="protein sequence ID" value="RNF64280.1"/>
    <property type="molecule type" value="Genomic_DNA"/>
</dbReference>
<proteinExistence type="predicted"/>
<dbReference type="OrthoDB" id="5298275at2"/>
<keyword evidence="1" id="KW-1133">Transmembrane helix</keyword>
<gene>
    <name evidence="2" type="ORF">EC580_05845</name>
</gene>
<name>A0A3M8RDD9_9PROT</name>
<dbReference type="AlphaFoldDB" id="A0A3M8RDD9"/>
<reference evidence="2" key="1">
    <citation type="submission" date="2018-10" db="EMBL/GenBank/DDBJ databases">
        <title>Acidithiobacillus sulfuriphilus sp. nov.: an extremely acidophilic sulfur-oxidizing chemolithotroph isolated from a neutral pH environment.</title>
        <authorList>
            <person name="Falagan C."/>
            <person name="Moya-Beltran A."/>
            <person name="Quatrini R."/>
            <person name="Johnson D.B."/>
        </authorList>
    </citation>
    <scope>NUCLEOTIDE SEQUENCE [LARGE SCALE GENOMIC DNA]</scope>
    <source>
        <strain evidence="2">CJ-2</strain>
    </source>
</reference>
<sequence>MEGSAQGQRRIWGWVMVGLFLLLAVVVLAFWWRNQQAKVAKVESPAATMHLVAPVISTQSVPNFPVGGAVVQKGTLEGPISGSCGNIKWHQLSPAEVANLRKLCPGGTAKGTP</sequence>
<keyword evidence="1" id="KW-0812">Transmembrane</keyword>